<dbReference type="RefSeq" id="WP_168774970.1">
    <property type="nucleotide sequence ID" value="NZ_JAABNR010000009.1"/>
</dbReference>
<dbReference type="SUPFAM" id="SSF46894">
    <property type="entry name" value="C-terminal effector domain of the bipartite response regulators"/>
    <property type="match status" value="1"/>
</dbReference>
<dbReference type="PROSITE" id="PS50110">
    <property type="entry name" value="RESPONSE_REGULATORY"/>
    <property type="match status" value="1"/>
</dbReference>
<dbReference type="InterPro" id="IPR016032">
    <property type="entry name" value="Sig_transdc_resp-reg_C-effctor"/>
</dbReference>
<dbReference type="InterPro" id="IPR000792">
    <property type="entry name" value="Tscrpt_reg_LuxR_C"/>
</dbReference>
<dbReference type="InterPro" id="IPR011006">
    <property type="entry name" value="CheY-like_superfamily"/>
</dbReference>
<dbReference type="EMBL" id="JAABNR010000009">
    <property type="protein sequence ID" value="NBZ88166.1"/>
    <property type="molecule type" value="Genomic_DNA"/>
</dbReference>
<dbReference type="Pfam" id="PF00072">
    <property type="entry name" value="Response_reg"/>
    <property type="match status" value="1"/>
</dbReference>
<evidence type="ECO:0000256" key="3">
    <source>
        <dbReference type="PROSITE-ProRule" id="PRU00169"/>
    </source>
</evidence>
<dbReference type="GO" id="GO:0006355">
    <property type="term" value="P:regulation of DNA-templated transcription"/>
    <property type="evidence" value="ECO:0007669"/>
    <property type="project" value="InterPro"/>
</dbReference>
<comment type="caution">
    <text evidence="6">The sequence shown here is derived from an EMBL/GenBank/DDBJ whole genome shotgun (WGS) entry which is preliminary data.</text>
</comment>
<feature type="modified residue" description="4-aspartylphosphate" evidence="3">
    <location>
        <position position="52"/>
    </location>
</feature>
<reference evidence="6" key="1">
    <citation type="submission" date="2020-01" db="EMBL/GenBank/DDBJ databases">
        <authorList>
            <person name="Chen W.-M."/>
        </authorList>
    </citation>
    <scope>NUCLEOTIDE SEQUENCE</scope>
    <source>
        <strain evidence="6">CYK-10</strain>
    </source>
</reference>
<keyword evidence="2" id="KW-0238">DNA-binding</keyword>
<evidence type="ECO:0000313" key="6">
    <source>
        <dbReference type="EMBL" id="NBZ88166.1"/>
    </source>
</evidence>
<dbReference type="CDD" id="cd17535">
    <property type="entry name" value="REC_NarL-like"/>
    <property type="match status" value="1"/>
</dbReference>
<organism evidence="6 7">
    <name type="scientific">Stagnihabitans tardus</name>
    <dbReference type="NCBI Taxonomy" id="2699202"/>
    <lineage>
        <taxon>Bacteria</taxon>
        <taxon>Pseudomonadati</taxon>
        <taxon>Pseudomonadota</taxon>
        <taxon>Alphaproteobacteria</taxon>
        <taxon>Rhodobacterales</taxon>
        <taxon>Paracoccaceae</taxon>
        <taxon>Stagnihabitans</taxon>
    </lineage>
</organism>
<dbReference type="AlphaFoldDB" id="A0AAE4YB22"/>
<dbReference type="PROSITE" id="PS50043">
    <property type="entry name" value="HTH_LUXR_2"/>
    <property type="match status" value="1"/>
</dbReference>
<name>A0AAE4YB22_9RHOB</name>
<dbReference type="InterPro" id="IPR058245">
    <property type="entry name" value="NreC/VraR/RcsB-like_REC"/>
</dbReference>
<sequence length="210" mass="21937">MRFLICDDHALVREALGGTVSMGWPGAVVDLAGDFPTAWAKAALGHDLILCDLVMPGAAPLAGIDGLIRAAPGVPVLVVTGTEDDALLLDLLARGVAGFAPKSASGAIIEAAMRLILAGGRYLPPRLADIATSRSQTLQRDDVAQLTARLTDRQMDVLHLIAKGQSNKEIARALDLSPSTVKSHISHVLTCLGAANRTEAAIKARLLDLV</sequence>
<feature type="domain" description="HTH luxR-type" evidence="4">
    <location>
        <begin position="143"/>
        <end position="208"/>
    </location>
</feature>
<gene>
    <name evidence="6" type="ORF">GV832_11305</name>
</gene>
<dbReference type="InterPro" id="IPR051015">
    <property type="entry name" value="EvgA-like"/>
</dbReference>
<protein>
    <submittedName>
        <fullName evidence="6">Response regulator</fullName>
    </submittedName>
</protein>
<dbReference type="SMART" id="SM00448">
    <property type="entry name" value="REC"/>
    <property type="match status" value="1"/>
</dbReference>
<evidence type="ECO:0000313" key="7">
    <source>
        <dbReference type="Proteomes" id="UP001193501"/>
    </source>
</evidence>
<dbReference type="Pfam" id="PF00196">
    <property type="entry name" value="GerE"/>
    <property type="match status" value="1"/>
</dbReference>
<feature type="domain" description="Response regulatory" evidence="5">
    <location>
        <begin position="2"/>
        <end position="117"/>
    </location>
</feature>
<keyword evidence="7" id="KW-1185">Reference proteome</keyword>
<dbReference type="Proteomes" id="UP001193501">
    <property type="component" value="Unassembled WGS sequence"/>
</dbReference>
<evidence type="ECO:0000259" key="5">
    <source>
        <dbReference type="PROSITE" id="PS50110"/>
    </source>
</evidence>
<evidence type="ECO:0000256" key="2">
    <source>
        <dbReference type="ARBA" id="ARBA00023125"/>
    </source>
</evidence>
<dbReference type="CDD" id="cd06170">
    <property type="entry name" value="LuxR_C_like"/>
    <property type="match status" value="1"/>
</dbReference>
<dbReference type="GO" id="GO:0000160">
    <property type="term" value="P:phosphorelay signal transduction system"/>
    <property type="evidence" value="ECO:0007669"/>
    <property type="project" value="InterPro"/>
</dbReference>
<keyword evidence="1 3" id="KW-0597">Phosphoprotein</keyword>
<dbReference type="SUPFAM" id="SSF52172">
    <property type="entry name" value="CheY-like"/>
    <property type="match status" value="1"/>
</dbReference>
<dbReference type="Gene3D" id="3.40.50.2300">
    <property type="match status" value="1"/>
</dbReference>
<evidence type="ECO:0000259" key="4">
    <source>
        <dbReference type="PROSITE" id="PS50043"/>
    </source>
</evidence>
<dbReference type="SMART" id="SM00421">
    <property type="entry name" value="HTH_LUXR"/>
    <property type="match status" value="1"/>
</dbReference>
<dbReference type="PRINTS" id="PR00038">
    <property type="entry name" value="HTHLUXR"/>
</dbReference>
<evidence type="ECO:0000256" key="1">
    <source>
        <dbReference type="ARBA" id="ARBA00022553"/>
    </source>
</evidence>
<dbReference type="PANTHER" id="PTHR45566">
    <property type="entry name" value="HTH-TYPE TRANSCRIPTIONAL REGULATOR YHJB-RELATED"/>
    <property type="match status" value="1"/>
</dbReference>
<dbReference type="PANTHER" id="PTHR45566:SF2">
    <property type="entry name" value="NARL SUBFAMILY"/>
    <property type="match status" value="1"/>
</dbReference>
<dbReference type="GO" id="GO:0003677">
    <property type="term" value="F:DNA binding"/>
    <property type="evidence" value="ECO:0007669"/>
    <property type="project" value="UniProtKB-KW"/>
</dbReference>
<proteinExistence type="predicted"/>
<dbReference type="InterPro" id="IPR001789">
    <property type="entry name" value="Sig_transdc_resp-reg_receiver"/>
</dbReference>
<accession>A0AAE4YB22</accession>